<dbReference type="OrthoDB" id="9809878at2"/>
<organism evidence="4 5">
    <name type="scientific">Rothia nasimurium</name>
    <dbReference type="NCBI Taxonomy" id="85336"/>
    <lineage>
        <taxon>Bacteria</taxon>
        <taxon>Bacillati</taxon>
        <taxon>Actinomycetota</taxon>
        <taxon>Actinomycetes</taxon>
        <taxon>Micrococcales</taxon>
        <taxon>Micrococcaceae</taxon>
        <taxon>Rothia</taxon>
    </lineage>
</organism>
<name>A0A4Y9F6P1_9MICC</name>
<dbReference type="CDD" id="cd04496">
    <property type="entry name" value="SSB_OBF"/>
    <property type="match status" value="1"/>
</dbReference>
<evidence type="ECO:0000256" key="1">
    <source>
        <dbReference type="ARBA" id="ARBA00023125"/>
    </source>
</evidence>
<evidence type="ECO:0008006" key="6">
    <source>
        <dbReference type="Google" id="ProtNLM"/>
    </source>
</evidence>
<evidence type="ECO:0000313" key="4">
    <source>
        <dbReference type="EMBL" id="TFU23371.1"/>
    </source>
</evidence>
<dbReference type="RefSeq" id="WP_135011560.1">
    <property type="nucleotide sequence ID" value="NZ_JADGLK010000008.1"/>
</dbReference>
<dbReference type="PROSITE" id="PS50935">
    <property type="entry name" value="SSB"/>
    <property type="match status" value="1"/>
</dbReference>
<proteinExistence type="predicted"/>
<dbReference type="Gene3D" id="2.40.50.140">
    <property type="entry name" value="Nucleic acid-binding proteins"/>
    <property type="match status" value="1"/>
</dbReference>
<evidence type="ECO:0000313" key="5">
    <source>
        <dbReference type="Proteomes" id="UP000297951"/>
    </source>
</evidence>
<feature type="region of interest" description="Disordered" evidence="3">
    <location>
        <begin position="120"/>
        <end position="139"/>
    </location>
</feature>
<comment type="caution">
    <text evidence="4">The sequence shown here is derived from an EMBL/GenBank/DDBJ whole genome shotgun (WGS) entry which is preliminary data.</text>
</comment>
<gene>
    <name evidence="4" type="ORF">E4U03_03255</name>
</gene>
<evidence type="ECO:0000256" key="3">
    <source>
        <dbReference type="SAM" id="MobiDB-lite"/>
    </source>
</evidence>
<evidence type="ECO:0000256" key="2">
    <source>
        <dbReference type="PROSITE-ProRule" id="PRU00252"/>
    </source>
</evidence>
<dbReference type="GO" id="GO:0003697">
    <property type="term" value="F:single-stranded DNA binding"/>
    <property type="evidence" value="ECO:0007669"/>
    <property type="project" value="InterPro"/>
</dbReference>
<keyword evidence="1 2" id="KW-0238">DNA-binding</keyword>
<dbReference type="Proteomes" id="UP000297951">
    <property type="component" value="Unassembled WGS sequence"/>
</dbReference>
<reference evidence="4 5" key="1">
    <citation type="submission" date="2019-03" db="EMBL/GenBank/DDBJ databases">
        <title>Diversity of the mouse oral microbiome.</title>
        <authorList>
            <person name="Joseph S."/>
            <person name="Aduse-Opoku J."/>
            <person name="Curtis M."/>
            <person name="Wade W."/>
            <person name="Hashim A."/>
        </authorList>
    </citation>
    <scope>NUCLEOTIDE SEQUENCE [LARGE SCALE GENOMIC DNA]</scope>
    <source>
        <strain evidence="5">irhom_31</strain>
    </source>
</reference>
<feature type="compositionally biased region" description="Basic and acidic residues" evidence="3">
    <location>
        <begin position="128"/>
        <end position="138"/>
    </location>
</feature>
<dbReference type="InterPro" id="IPR012340">
    <property type="entry name" value="NA-bd_OB-fold"/>
</dbReference>
<sequence>MTDIPLTITGNITKTPVVQYLRGNKAILRMTVASTPRYYSKAEQGYVEGETTFMPIEVRSSGSEKHNYYVEELTEQFQSGDRVIVTGNLVTRSKQDGNETHRWNVLMAEEIGFSTRYTKVTPHRKRPRSEPIEHRPVEQTDFTHQPFSHLHQPYRAEPPLAGLNQERYQ</sequence>
<dbReference type="EMBL" id="SPQC01000008">
    <property type="protein sequence ID" value="TFU23371.1"/>
    <property type="molecule type" value="Genomic_DNA"/>
</dbReference>
<dbReference type="AlphaFoldDB" id="A0A4Y9F6P1"/>
<dbReference type="InterPro" id="IPR000424">
    <property type="entry name" value="Primosome_PriB/ssb"/>
</dbReference>
<dbReference type="SUPFAM" id="SSF50249">
    <property type="entry name" value="Nucleic acid-binding proteins"/>
    <property type="match status" value="1"/>
</dbReference>
<protein>
    <recommendedName>
        <fullName evidence="6">Single-stranded DNA-binding protein</fullName>
    </recommendedName>
</protein>
<dbReference type="Pfam" id="PF00436">
    <property type="entry name" value="SSB"/>
    <property type="match status" value="1"/>
</dbReference>
<accession>A0A4Y9F6P1</accession>